<dbReference type="PANTHER" id="PTHR47706">
    <property type="entry name" value="NMRA-LIKE FAMILY PROTEIN"/>
    <property type="match status" value="1"/>
</dbReference>
<gene>
    <name evidence="4" type="ORF">NW762_010745</name>
</gene>
<dbReference type="Pfam" id="PF05368">
    <property type="entry name" value="NmrA"/>
    <property type="match status" value="1"/>
</dbReference>
<keyword evidence="1" id="KW-0521">NADP</keyword>
<accession>A0A9W8RUD6</accession>
<dbReference type="EMBL" id="JAOQAZ010000025">
    <property type="protein sequence ID" value="KAJ4252839.1"/>
    <property type="molecule type" value="Genomic_DNA"/>
</dbReference>
<dbReference type="Gene3D" id="3.90.25.10">
    <property type="entry name" value="UDP-galactose 4-epimerase, domain 1"/>
    <property type="match status" value="1"/>
</dbReference>
<keyword evidence="2" id="KW-0560">Oxidoreductase</keyword>
<evidence type="ECO:0000256" key="1">
    <source>
        <dbReference type="ARBA" id="ARBA00022857"/>
    </source>
</evidence>
<dbReference type="CDD" id="cd05259">
    <property type="entry name" value="PCBER_SDR_a"/>
    <property type="match status" value="1"/>
</dbReference>
<dbReference type="Gene3D" id="3.40.50.720">
    <property type="entry name" value="NAD(P)-binding Rossmann-like Domain"/>
    <property type="match status" value="1"/>
</dbReference>
<organism evidence="4 5">
    <name type="scientific">Fusarium torreyae</name>
    <dbReference type="NCBI Taxonomy" id="1237075"/>
    <lineage>
        <taxon>Eukaryota</taxon>
        <taxon>Fungi</taxon>
        <taxon>Dikarya</taxon>
        <taxon>Ascomycota</taxon>
        <taxon>Pezizomycotina</taxon>
        <taxon>Sordariomycetes</taxon>
        <taxon>Hypocreomycetidae</taxon>
        <taxon>Hypocreales</taxon>
        <taxon>Nectriaceae</taxon>
        <taxon>Fusarium</taxon>
    </lineage>
</organism>
<proteinExistence type="predicted"/>
<dbReference type="SUPFAM" id="SSF51735">
    <property type="entry name" value="NAD(P)-binding Rossmann-fold domains"/>
    <property type="match status" value="1"/>
</dbReference>
<feature type="domain" description="NmrA-like" evidence="3">
    <location>
        <begin position="5"/>
        <end position="227"/>
    </location>
</feature>
<protein>
    <recommendedName>
        <fullName evidence="3">NmrA-like domain-containing protein</fullName>
    </recommendedName>
</protein>
<evidence type="ECO:0000313" key="5">
    <source>
        <dbReference type="Proteomes" id="UP001152049"/>
    </source>
</evidence>
<dbReference type="PANTHER" id="PTHR47706:SF9">
    <property type="entry name" value="NMRA-LIKE DOMAIN-CONTAINING PROTEIN-RELATED"/>
    <property type="match status" value="1"/>
</dbReference>
<dbReference type="InterPro" id="IPR008030">
    <property type="entry name" value="NmrA-like"/>
</dbReference>
<dbReference type="GO" id="GO:0016491">
    <property type="term" value="F:oxidoreductase activity"/>
    <property type="evidence" value="ECO:0007669"/>
    <property type="project" value="UniProtKB-KW"/>
</dbReference>
<dbReference type="OrthoDB" id="9984533at2759"/>
<keyword evidence="5" id="KW-1185">Reference proteome</keyword>
<evidence type="ECO:0000313" key="4">
    <source>
        <dbReference type="EMBL" id="KAJ4252839.1"/>
    </source>
</evidence>
<name>A0A9W8RUD6_9HYPO</name>
<sequence length="299" mass="32792">MSSYKNIAIVGASGNTGKIIIDGLLSAAKFNITVLTRKESTTTFAKEVNVRKTDFSESDLIDALRGQDAVISTLGVEGFGEQQKIVDAAVQAGVKRFLPSEFSSSSEDPAVLQLMPLFEQKKNLIEYLRSKEKDGLTWTGIATGLLFDWGLANGFLGYDLEKRTATIWDDGDKKFTLINQKQLARAVVSILEHPQETTNRYLYVYSVETTQNEILAALEEATRAKWTVNSTSTNQQIAEAREKLGAGDFSGGFMLVRATTYSNVAGLRANYAEERNLANGILGLEVESVQETVKRVVGN</sequence>
<dbReference type="InterPro" id="IPR045312">
    <property type="entry name" value="PCBER-like"/>
</dbReference>
<evidence type="ECO:0000256" key="2">
    <source>
        <dbReference type="ARBA" id="ARBA00023002"/>
    </source>
</evidence>
<dbReference type="Proteomes" id="UP001152049">
    <property type="component" value="Unassembled WGS sequence"/>
</dbReference>
<dbReference type="InterPro" id="IPR051609">
    <property type="entry name" value="NmrA/Isoflavone_reductase-like"/>
</dbReference>
<evidence type="ECO:0000259" key="3">
    <source>
        <dbReference type="Pfam" id="PF05368"/>
    </source>
</evidence>
<dbReference type="AlphaFoldDB" id="A0A9W8RUD6"/>
<reference evidence="4" key="1">
    <citation type="submission" date="2022-09" db="EMBL/GenBank/DDBJ databases">
        <title>Fusarium specimens isolated from Avocado Roots.</title>
        <authorList>
            <person name="Stajich J."/>
            <person name="Roper C."/>
            <person name="Heimlech-Rivalta G."/>
        </authorList>
    </citation>
    <scope>NUCLEOTIDE SEQUENCE</scope>
    <source>
        <strain evidence="4">CF00136</strain>
    </source>
</reference>
<dbReference type="InterPro" id="IPR036291">
    <property type="entry name" value="NAD(P)-bd_dom_sf"/>
</dbReference>
<comment type="caution">
    <text evidence="4">The sequence shown here is derived from an EMBL/GenBank/DDBJ whole genome shotgun (WGS) entry which is preliminary data.</text>
</comment>